<name>A0A1I8BCD1_MELHA</name>
<sequence>MCVELKKKIKDLETPDCFNDNLDAEINEGKFKEWNSEIIFEELKEQLNNDLEDKSDKKTFVLDEKLKEIESKNEYNGLQENLGELDKLIGKYNLLKTNLVNIEIIKDSKIEGIILFHFNPLSIIEKMIENFLGKQICNLKERNECNDSSFYCYICQVLFKRLIIYC</sequence>
<evidence type="ECO:0000313" key="2">
    <source>
        <dbReference type="WBParaSite" id="MhA1_Contig1845.frz3.gene2"/>
    </source>
</evidence>
<accession>A0A1I8BCD1</accession>
<evidence type="ECO:0000313" key="1">
    <source>
        <dbReference type="Proteomes" id="UP000095281"/>
    </source>
</evidence>
<protein>
    <submittedName>
        <fullName evidence="2">Uncharacterized protein</fullName>
    </submittedName>
</protein>
<organism evidence="1 2">
    <name type="scientific">Meloidogyne hapla</name>
    <name type="common">Root-knot nematode worm</name>
    <dbReference type="NCBI Taxonomy" id="6305"/>
    <lineage>
        <taxon>Eukaryota</taxon>
        <taxon>Metazoa</taxon>
        <taxon>Ecdysozoa</taxon>
        <taxon>Nematoda</taxon>
        <taxon>Chromadorea</taxon>
        <taxon>Rhabditida</taxon>
        <taxon>Tylenchina</taxon>
        <taxon>Tylenchomorpha</taxon>
        <taxon>Tylenchoidea</taxon>
        <taxon>Meloidogynidae</taxon>
        <taxon>Meloidogyninae</taxon>
        <taxon>Meloidogyne</taxon>
    </lineage>
</organism>
<dbReference type="Proteomes" id="UP000095281">
    <property type="component" value="Unplaced"/>
</dbReference>
<keyword evidence="1" id="KW-1185">Reference proteome</keyword>
<proteinExistence type="predicted"/>
<dbReference type="AlphaFoldDB" id="A0A1I8BCD1"/>
<dbReference type="WBParaSite" id="MhA1_Contig1845.frz3.gene2">
    <property type="protein sequence ID" value="MhA1_Contig1845.frz3.gene2"/>
    <property type="gene ID" value="MhA1_Contig1845.frz3.gene2"/>
</dbReference>
<reference evidence="2" key="1">
    <citation type="submission" date="2016-11" db="UniProtKB">
        <authorList>
            <consortium name="WormBaseParasite"/>
        </authorList>
    </citation>
    <scope>IDENTIFICATION</scope>
</reference>